<evidence type="ECO:0000256" key="3">
    <source>
        <dbReference type="ARBA" id="ARBA00022833"/>
    </source>
</evidence>
<dbReference type="PROSITE" id="PS51891">
    <property type="entry name" value="CENP_V_GFA"/>
    <property type="match status" value="1"/>
</dbReference>
<accession>A0A8H3EEW0</accession>
<dbReference type="EMBL" id="CAJPDQ010000001">
    <property type="protein sequence ID" value="CAF9903918.1"/>
    <property type="molecule type" value="Genomic_DNA"/>
</dbReference>
<dbReference type="Proteomes" id="UP000664169">
    <property type="component" value="Unassembled WGS sequence"/>
</dbReference>
<organism evidence="5 6">
    <name type="scientific">Gomphillus americanus</name>
    <dbReference type="NCBI Taxonomy" id="1940652"/>
    <lineage>
        <taxon>Eukaryota</taxon>
        <taxon>Fungi</taxon>
        <taxon>Dikarya</taxon>
        <taxon>Ascomycota</taxon>
        <taxon>Pezizomycotina</taxon>
        <taxon>Lecanoromycetes</taxon>
        <taxon>OSLEUM clade</taxon>
        <taxon>Ostropomycetidae</taxon>
        <taxon>Ostropales</taxon>
        <taxon>Graphidaceae</taxon>
        <taxon>Gomphilloideae</taxon>
        <taxon>Gomphillus</taxon>
    </lineage>
</organism>
<reference evidence="5" key="1">
    <citation type="submission" date="2021-03" db="EMBL/GenBank/DDBJ databases">
        <authorList>
            <person name="Tagirdzhanova G."/>
        </authorList>
    </citation>
    <scope>NUCLEOTIDE SEQUENCE</scope>
</reference>
<dbReference type="Gene3D" id="2.170.150.70">
    <property type="match status" value="1"/>
</dbReference>
<evidence type="ECO:0000313" key="5">
    <source>
        <dbReference type="EMBL" id="CAF9903918.1"/>
    </source>
</evidence>
<dbReference type="PANTHER" id="PTHR28620:SF1">
    <property type="entry name" value="CENP-V_GFA DOMAIN-CONTAINING PROTEIN"/>
    <property type="match status" value="1"/>
</dbReference>
<dbReference type="InterPro" id="IPR006913">
    <property type="entry name" value="CENP-V/GFA"/>
</dbReference>
<evidence type="ECO:0000256" key="1">
    <source>
        <dbReference type="ARBA" id="ARBA00005495"/>
    </source>
</evidence>
<keyword evidence="3" id="KW-0862">Zinc</keyword>
<comment type="similarity">
    <text evidence="1">Belongs to the Gfa family.</text>
</comment>
<keyword evidence="6" id="KW-1185">Reference proteome</keyword>
<proteinExistence type="inferred from homology"/>
<dbReference type="InterPro" id="IPR011057">
    <property type="entry name" value="Mss4-like_sf"/>
</dbReference>
<protein>
    <recommendedName>
        <fullName evidence="4">CENP-V/GFA domain-containing protein</fullName>
    </recommendedName>
</protein>
<dbReference type="GO" id="GO:0016846">
    <property type="term" value="F:carbon-sulfur lyase activity"/>
    <property type="evidence" value="ECO:0007669"/>
    <property type="project" value="InterPro"/>
</dbReference>
<dbReference type="OrthoDB" id="2993351at2759"/>
<comment type="caution">
    <text evidence="5">The sequence shown here is derived from an EMBL/GenBank/DDBJ whole genome shotgun (WGS) entry which is preliminary data.</text>
</comment>
<dbReference type="Pfam" id="PF04828">
    <property type="entry name" value="GFA"/>
    <property type="match status" value="1"/>
</dbReference>
<dbReference type="PANTHER" id="PTHR28620">
    <property type="entry name" value="CENTROMERE PROTEIN V"/>
    <property type="match status" value="1"/>
</dbReference>
<dbReference type="GO" id="GO:0046872">
    <property type="term" value="F:metal ion binding"/>
    <property type="evidence" value="ECO:0007669"/>
    <property type="project" value="UniProtKB-KW"/>
</dbReference>
<dbReference type="InterPro" id="IPR052355">
    <property type="entry name" value="CENP-V-like"/>
</dbReference>
<keyword evidence="2" id="KW-0479">Metal-binding</keyword>
<feature type="domain" description="CENP-V/GFA" evidence="4">
    <location>
        <begin position="56"/>
        <end position="176"/>
    </location>
</feature>
<sequence length="209" mass="23262">MAVLGDSYYLNIRTLNSIDIWKLDMKWSHFSSQPTTYVPPSPPDHNLVATGDEKVYTGACHCGDVKVALKTKPLPEVLVKECNCSICIRNALVLFYPKVGPDVQIFGEENLTSYSWGRKFNGHRFCKTCSVEVDIVLYGPPKEIVDKLEGARLEEYKETMSIHPINLRVLSGVEWPGEVGQYVAEAGDGKVHITREDGTDDGVPYDIGP</sequence>
<evidence type="ECO:0000259" key="4">
    <source>
        <dbReference type="PROSITE" id="PS51891"/>
    </source>
</evidence>
<evidence type="ECO:0000313" key="6">
    <source>
        <dbReference type="Proteomes" id="UP000664169"/>
    </source>
</evidence>
<gene>
    <name evidence="5" type="ORF">GOMPHAMPRED_000627</name>
</gene>
<dbReference type="SUPFAM" id="SSF51316">
    <property type="entry name" value="Mss4-like"/>
    <property type="match status" value="1"/>
</dbReference>
<name>A0A8H3EEW0_9LECA</name>
<evidence type="ECO:0000256" key="2">
    <source>
        <dbReference type="ARBA" id="ARBA00022723"/>
    </source>
</evidence>
<dbReference type="AlphaFoldDB" id="A0A8H3EEW0"/>